<organism evidence="1 2">
    <name type="scientific">Elysia crispata</name>
    <name type="common">lettuce slug</name>
    <dbReference type="NCBI Taxonomy" id="231223"/>
    <lineage>
        <taxon>Eukaryota</taxon>
        <taxon>Metazoa</taxon>
        <taxon>Spiralia</taxon>
        <taxon>Lophotrochozoa</taxon>
        <taxon>Mollusca</taxon>
        <taxon>Gastropoda</taxon>
        <taxon>Heterobranchia</taxon>
        <taxon>Euthyneura</taxon>
        <taxon>Panpulmonata</taxon>
        <taxon>Sacoglossa</taxon>
        <taxon>Placobranchoidea</taxon>
        <taxon>Plakobranchidae</taxon>
        <taxon>Elysia</taxon>
    </lineage>
</organism>
<dbReference type="EMBL" id="JAWDGP010005045">
    <property type="protein sequence ID" value="KAK3760143.1"/>
    <property type="molecule type" value="Genomic_DNA"/>
</dbReference>
<gene>
    <name evidence="1" type="ORF">RRG08_041984</name>
</gene>
<proteinExistence type="predicted"/>
<name>A0AAE0YZT7_9GAST</name>
<accession>A0AAE0YZT7</accession>
<evidence type="ECO:0000313" key="2">
    <source>
        <dbReference type="Proteomes" id="UP001283361"/>
    </source>
</evidence>
<evidence type="ECO:0000313" key="1">
    <source>
        <dbReference type="EMBL" id="KAK3760143.1"/>
    </source>
</evidence>
<comment type="caution">
    <text evidence="1">The sequence shown here is derived from an EMBL/GenBank/DDBJ whole genome shotgun (WGS) entry which is preliminary data.</text>
</comment>
<keyword evidence="2" id="KW-1185">Reference proteome</keyword>
<dbReference type="AlphaFoldDB" id="A0AAE0YZT7"/>
<protein>
    <submittedName>
        <fullName evidence="1">Uncharacterized protein</fullName>
    </submittedName>
</protein>
<reference evidence="1" key="1">
    <citation type="journal article" date="2023" name="G3 (Bethesda)">
        <title>A reference genome for the long-term kleptoplast-retaining sea slug Elysia crispata morphotype clarki.</title>
        <authorList>
            <person name="Eastman K.E."/>
            <person name="Pendleton A.L."/>
            <person name="Shaikh M.A."/>
            <person name="Suttiyut T."/>
            <person name="Ogas R."/>
            <person name="Tomko P."/>
            <person name="Gavelis G."/>
            <person name="Widhalm J.R."/>
            <person name="Wisecaver J.H."/>
        </authorList>
    </citation>
    <scope>NUCLEOTIDE SEQUENCE</scope>
    <source>
        <strain evidence="1">ECLA1</strain>
    </source>
</reference>
<dbReference type="Proteomes" id="UP001283361">
    <property type="component" value="Unassembled WGS sequence"/>
</dbReference>
<sequence>MTTLRFFSSIDIDIGAFALAPLSLDDGAEPKAQVTKSSFFLDFLLLHIPSELQSTLSDDADCLTVLTPFFLT</sequence>